<feature type="compositionally biased region" description="Polar residues" evidence="1">
    <location>
        <begin position="637"/>
        <end position="647"/>
    </location>
</feature>
<feature type="compositionally biased region" description="Basic and acidic residues" evidence="1">
    <location>
        <begin position="584"/>
        <end position="597"/>
    </location>
</feature>
<gene>
    <name evidence="3" type="ORF">LTR05_001933</name>
</gene>
<comment type="caution">
    <text evidence="3">The sequence shown here is derived from an EMBL/GenBank/DDBJ whole genome shotgun (WGS) entry which is preliminary data.</text>
</comment>
<feature type="domain" description="PH" evidence="2">
    <location>
        <begin position="72"/>
        <end position="199"/>
    </location>
</feature>
<evidence type="ECO:0000256" key="1">
    <source>
        <dbReference type="SAM" id="MobiDB-lite"/>
    </source>
</evidence>
<feature type="compositionally biased region" description="Basic and acidic residues" evidence="1">
    <location>
        <begin position="405"/>
        <end position="421"/>
    </location>
</feature>
<feature type="region of interest" description="Disordered" evidence="1">
    <location>
        <begin position="229"/>
        <end position="343"/>
    </location>
</feature>
<dbReference type="PROSITE" id="PS50003">
    <property type="entry name" value="PH_DOMAIN"/>
    <property type="match status" value="1"/>
</dbReference>
<feature type="compositionally biased region" description="Basic and acidic residues" evidence="1">
    <location>
        <begin position="271"/>
        <end position="281"/>
    </location>
</feature>
<dbReference type="Proteomes" id="UP001309876">
    <property type="component" value="Unassembled WGS sequence"/>
</dbReference>
<dbReference type="AlphaFoldDB" id="A0AAN7T7C3"/>
<keyword evidence="4" id="KW-1185">Reference proteome</keyword>
<dbReference type="PANTHER" id="PTHR42073">
    <property type="entry name" value="MEIOTIC EXPRESSION UP-REGULATED PROTEIN 6"/>
    <property type="match status" value="1"/>
</dbReference>
<accession>A0AAN7T7C3</accession>
<dbReference type="SUPFAM" id="SSF50729">
    <property type="entry name" value="PH domain-like"/>
    <property type="match status" value="1"/>
</dbReference>
<dbReference type="InterPro" id="IPR011993">
    <property type="entry name" value="PH-like_dom_sf"/>
</dbReference>
<evidence type="ECO:0000313" key="3">
    <source>
        <dbReference type="EMBL" id="KAK5091748.1"/>
    </source>
</evidence>
<dbReference type="SMART" id="SM00233">
    <property type="entry name" value="PH"/>
    <property type="match status" value="1"/>
</dbReference>
<feature type="compositionally biased region" description="Low complexity" evidence="1">
    <location>
        <begin position="514"/>
        <end position="536"/>
    </location>
</feature>
<name>A0AAN7T7C3_9EURO</name>
<dbReference type="Gene3D" id="2.30.29.30">
    <property type="entry name" value="Pleckstrin-homology domain (PH domain)/Phosphotyrosine-binding domain (PTB)"/>
    <property type="match status" value="1"/>
</dbReference>
<feature type="compositionally biased region" description="Low complexity" evidence="1">
    <location>
        <begin position="442"/>
        <end position="459"/>
    </location>
</feature>
<sequence length="689" mass="74435">MSVGVPKVEESTPVATKPVDNTTASAEPTTPVIPTDFNLGTTEPATETTTETHATPSATTEAAKHDTVAEATPATEGILGYKAPGLLKQFRFVKHFFWFSEEPITQQGLDTYIKNEKADVAHHNAAWAQETGKGVLFYTKRSEDKATPTGLILIAEASAITKTGFTDFSFKIGSHTHKFEAASEAERDSWVAAIQRSADESKDLKTDITGRDTYKKNVSGYATTAAVATPKKSLDATTHTNTATAASTEPAARTDTSSESSDDEHKKRKAAEKQAKKERSQSRKRNSVFGLFGKKDEEKTEKKVEKEHEKEVKKAEKEHIKEEKKVEAEHKKEEAKAEHDAIKAKDAAEAAAIAAAPAAVVPAAVKKEEERPLEEVTTPTEKKNKRASVFGGFFNKNKIVSPTTEKSEKDVVPHVPAKDEPSAVSETAPKLDEPIMNKPIDTAAVTSPVNTTTNSTPAAISEEPIVNEQTTTAEPAVVTPRTERKSFVSGLFKKHDKKEEQREDLNTNEETVNTPAVTSTTAPETAVAATETPAVETHVKDTEVAKEERPAREKRRTSLFGSFGTLKRKTEKSPAPEPPFATSEETRSPDEIKREKSPLPGKLGGLFRKNSRANKLETAAGEGKTDVAATETKPAVTETSATGTPANATIIEPKTDSEIVGDFVPDSIHHTVHDAVTADPAEVKTTTTA</sequence>
<dbReference type="PANTHER" id="PTHR42073:SF1">
    <property type="entry name" value="MEIOTIC EXPRESSION UP-REGULATED PROTEIN 6"/>
    <property type="match status" value="1"/>
</dbReference>
<evidence type="ECO:0000259" key="2">
    <source>
        <dbReference type="PROSITE" id="PS50003"/>
    </source>
</evidence>
<feature type="compositionally biased region" description="Low complexity" evidence="1">
    <location>
        <begin position="41"/>
        <end position="61"/>
    </location>
</feature>
<feature type="compositionally biased region" description="Low complexity" evidence="1">
    <location>
        <begin position="236"/>
        <end position="259"/>
    </location>
</feature>
<proteinExistence type="predicted"/>
<reference evidence="3 4" key="1">
    <citation type="submission" date="2023-08" db="EMBL/GenBank/DDBJ databases">
        <title>Black Yeasts Isolated from many extreme environments.</title>
        <authorList>
            <person name="Coleine C."/>
            <person name="Stajich J.E."/>
            <person name="Selbmann L."/>
        </authorList>
    </citation>
    <scope>NUCLEOTIDE SEQUENCE [LARGE SCALE GENOMIC DNA]</scope>
    <source>
        <strain evidence="3 4">CCFEE 5910</strain>
    </source>
</reference>
<feature type="region of interest" description="Disordered" evidence="1">
    <location>
        <begin position="1"/>
        <end position="66"/>
    </location>
</feature>
<dbReference type="InterPro" id="IPR039712">
    <property type="entry name" value="Meu6"/>
</dbReference>
<dbReference type="InterPro" id="IPR039483">
    <property type="entry name" value="Meu6_PH_dom"/>
</dbReference>
<protein>
    <recommendedName>
        <fullName evidence="2">PH domain-containing protein</fullName>
    </recommendedName>
</protein>
<evidence type="ECO:0000313" key="4">
    <source>
        <dbReference type="Proteomes" id="UP001309876"/>
    </source>
</evidence>
<dbReference type="EMBL" id="JAVRRJ010000001">
    <property type="protein sequence ID" value="KAK5091748.1"/>
    <property type="molecule type" value="Genomic_DNA"/>
</dbReference>
<dbReference type="CDD" id="cd00821">
    <property type="entry name" value="PH"/>
    <property type="match status" value="1"/>
</dbReference>
<dbReference type="InterPro" id="IPR001849">
    <property type="entry name" value="PH_domain"/>
</dbReference>
<organism evidence="3 4">
    <name type="scientific">Lithohypha guttulata</name>
    <dbReference type="NCBI Taxonomy" id="1690604"/>
    <lineage>
        <taxon>Eukaryota</taxon>
        <taxon>Fungi</taxon>
        <taxon>Dikarya</taxon>
        <taxon>Ascomycota</taxon>
        <taxon>Pezizomycotina</taxon>
        <taxon>Eurotiomycetes</taxon>
        <taxon>Chaetothyriomycetidae</taxon>
        <taxon>Chaetothyriales</taxon>
        <taxon>Trichomeriaceae</taxon>
        <taxon>Lithohypha</taxon>
    </lineage>
</organism>
<feature type="region of interest" description="Disordered" evidence="1">
    <location>
        <begin position="401"/>
        <end position="654"/>
    </location>
</feature>
<feature type="compositionally biased region" description="Polar residues" evidence="1">
    <location>
        <begin position="19"/>
        <end position="28"/>
    </location>
</feature>
<feature type="compositionally biased region" description="Basic and acidic residues" evidence="1">
    <location>
        <begin position="293"/>
        <end position="343"/>
    </location>
</feature>
<feature type="compositionally biased region" description="Basic and acidic residues" evidence="1">
    <location>
        <begin position="537"/>
        <end position="551"/>
    </location>
</feature>
<dbReference type="Pfam" id="PF15406">
    <property type="entry name" value="PH_6"/>
    <property type="match status" value="1"/>
</dbReference>